<gene>
    <name evidence="2" type="ORF">DAD186_06800</name>
</gene>
<dbReference type="Gene3D" id="3.40.50.150">
    <property type="entry name" value="Vaccinia Virus protein VP39"/>
    <property type="match status" value="1"/>
</dbReference>
<dbReference type="KEGG" id="dva:DAD186_06800"/>
<dbReference type="AlphaFoldDB" id="A0A1B0ZH33"/>
<name>A0A1B0ZH33_9MICO</name>
<dbReference type="EMBL" id="CP012117">
    <property type="protein sequence ID" value="ANP27230.1"/>
    <property type="molecule type" value="Genomic_DNA"/>
</dbReference>
<dbReference type="CDD" id="cd02440">
    <property type="entry name" value="AdoMet_MTases"/>
    <property type="match status" value="1"/>
</dbReference>
<feature type="domain" description="Methyltransferase type 11" evidence="1">
    <location>
        <begin position="43"/>
        <end position="132"/>
    </location>
</feature>
<organism evidence="2 3">
    <name type="scientific">Dermabacter vaginalis</name>
    <dbReference type="NCBI Taxonomy" id="1630135"/>
    <lineage>
        <taxon>Bacteria</taxon>
        <taxon>Bacillati</taxon>
        <taxon>Actinomycetota</taxon>
        <taxon>Actinomycetes</taxon>
        <taxon>Micrococcales</taxon>
        <taxon>Dermabacteraceae</taxon>
        <taxon>Dermabacter</taxon>
    </lineage>
</organism>
<dbReference type="Proteomes" id="UP000092596">
    <property type="component" value="Chromosome"/>
</dbReference>
<dbReference type="Pfam" id="PF08241">
    <property type="entry name" value="Methyltransf_11"/>
    <property type="match status" value="1"/>
</dbReference>
<dbReference type="InterPro" id="IPR029063">
    <property type="entry name" value="SAM-dependent_MTases_sf"/>
</dbReference>
<protein>
    <recommendedName>
        <fullName evidence="1">Methyltransferase type 11 domain-containing protein</fullName>
    </recommendedName>
</protein>
<dbReference type="GO" id="GO:0008757">
    <property type="term" value="F:S-adenosylmethionine-dependent methyltransferase activity"/>
    <property type="evidence" value="ECO:0007669"/>
    <property type="project" value="InterPro"/>
</dbReference>
<dbReference type="InterPro" id="IPR013216">
    <property type="entry name" value="Methyltransf_11"/>
</dbReference>
<reference evidence="2 3" key="1">
    <citation type="submission" date="2015-06" db="EMBL/GenBank/DDBJ databases">
        <title>Investigation of pathophysiology for high-risk pregnancy and development of treatment modality based on it.</title>
        <authorList>
            <person name="Kim B.-C."/>
            <person name="Lim S."/>
        </authorList>
    </citation>
    <scope>NUCLEOTIDE SEQUENCE [LARGE SCALE GENOMIC DNA]</scope>
    <source>
        <strain evidence="2 3">AD1-86</strain>
    </source>
</reference>
<proteinExistence type="predicted"/>
<dbReference type="STRING" id="1630135.DAD186_06800"/>
<dbReference type="SUPFAM" id="SSF53335">
    <property type="entry name" value="S-adenosyl-L-methionine-dependent methyltransferases"/>
    <property type="match status" value="1"/>
</dbReference>
<sequence>MSSPTDIWSASDYAPTAARLQPVSALVATRLAQFVESPAIVADIGSGHGEGVAELLSRGYSVTAVEPTARIRTIGQRRAPGATWLGTQGEATGLEDSAYEALTSTFGSMFCDPVAGPEEWARILRPGGTLVMATWNLKGFLATMTDAMSEAVSPGSSTQTPPHMAWGVDDVAHERLSPWFDHISIEHLDLEWSFESVDEGMQLYREGSPTHAWMADNAGARREALWTALRAHLEAHADASGRIDSTTGYALVTAQRRRDTSR</sequence>
<accession>A0A1B0ZH33</accession>
<evidence type="ECO:0000259" key="1">
    <source>
        <dbReference type="Pfam" id="PF08241"/>
    </source>
</evidence>
<dbReference type="PATRIC" id="fig|1630135.4.peg.681"/>
<dbReference type="RefSeq" id="WP_065247474.1">
    <property type="nucleotide sequence ID" value="NZ_CP012117.1"/>
</dbReference>
<evidence type="ECO:0000313" key="2">
    <source>
        <dbReference type="EMBL" id="ANP27230.1"/>
    </source>
</evidence>
<evidence type="ECO:0000313" key="3">
    <source>
        <dbReference type="Proteomes" id="UP000092596"/>
    </source>
</evidence>